<proteinExistence type="predicted"/>
<dbReference type="Pfam" id="PF07750">
    <property type="entry name" value="GcrA"/>
    <property type="match status" value="1"/>
</dbReference>
<dbReference type="KEGG" id="mlut:JET14_13370"/>
<dbReference type="RefSeq" id="WP_200334147.1">
    <property type="nucleotide sequence ID" value="NZ_CP066786.1"/>
</dbReference>
<accession>A0A7T7KKW8</accession>
<feature type="region of interest" description="Disordered" evidence="1">
    <location>
        <begin position="100"/>
        <end position="126"/>
    </location>
</feature>
<dbReference type="EMBL" id="CP066786">
    <property type="protein sequence ID" value="QQM29314.1"/>
    <property type="molecule type" value="Genomic_DNA"/>
</dbReference>
<reference evidence="2 3" key="1">
    <citation type="submission" date="2020-12" db="EMBL/GenBank/DDBJ databases">
        <authorList>
            <person name="Zheng R.K."/>
            <person name="Sun C.M."/>
        </authorList>
    </citation>
    <scope>NUCLEOTIDE SEQUENCE [LARGE SCALE GENOMIC DNA]</scope>
    <source>
        <strain evidence="2 3">ZRK001</strain>
    </source>
</reference>
<protein>
    <submittedName>
        <fullName evidence="2">Helix-turn-helix domain-containing protein</fullName>
    </submittedName>
</protein>
<dbReference type="Proteomes" id="UP000596083">
    <property type="component" value="Chromosome"/>
</dbReference>
<evidence type="ECO:0000313" key="2">
    <source>
        <dbReference type="EMBL" id="QQM29314.1"/>
    </source>
</evidence>
<sequence>MNQNAIQQASKLWANGLSVSQIAQELGTTNGTIAGMSKRNRDLFPQRRQGPTPADTAERDERIFALWAEGHGQCKIAEIVGCHPTTVKRLKTLRPEMFPARKKEAPVSKKPTAERPDDGRRYGDARKLQVPGTEPIPLTQCGPFRCKLPLTDRDEPAVADVLCCGQPVLAGTSACSAHYRILYRPKRELEEV</sequence>
<feature type="region of interest" description="Disordered" evidence="1">
    <location>
        <begin position="33"/>
        <end position="57"/>
    </location>
</feature>
<dbReference type="AlphaFoldDB" id="A0A7T7KKW8"/>
<gene>
    <name evidence="2" type="ORF">JET14_13370</name>
</gene>
<organism evidence="2 3">
    <name type="scientific">Martelella lutilitoris</name>
    <dbReference type="NCBI Taxonomy" id="2583532"/>
    <lineage>
        <taxon>Bacteria</taxon>
        <taxon>Pseudomonadati</taxon>
        <taxon>Pseudomonadota</taxon>
        <taxon>Alphaproteobacteria</taxon>
        <taxon>Hyphomicrobiales</taxon>
        <taxon>Aurantimonadaceae</taxon>
        <taxon>Martelella</taxon>
    </lineage>
</organism>
<evidence type="ECO:0000256" key="1">
    <source>
        <dbReference type="SAM" id="MobiDB-lite"/>
    </source>
</evidence>
<dbReference type="InterPro" id="IPR011681">
    <property type="entry name" value="GcrA"/>
</dbReference>
<evidence type="ECO:0000313" key="3">
    <source>
        <dbReference type="Proteomes" id="UP000596083"/>
    </source>
</evidence>
<name>A0A7T7KKW8_9HYPH</name>